<keyword evidence="3 5" id="KW-0689">Ribosomal protein</keyword>
<protein>
    <recommendedName>
        <fullName evidence="5">60S ribosomal protein L36</fullName>
    </recommendedName>
</protein>
<dbReference type="InterPro" id="IPR000509">
    <property type="entry name" value="Ribosomal_eL36"/>
</dbReference>
<organism evidence="7 8">
    <name type="scientific">Acrobeloides nanus</name>
    <dbReference type="NCBI Taxonomy" id="290746"/>
    <lineage>
        <taxon>Eukaryota</taxon>
        <taxon>Metazoa</taxon>
        <taxon>Ecdysozoa</taxon>
        <taxon>Nematoda</taxon>
        <taxon>Chromadorea</taxon>
        <taxon>Rhabditida</taxon>
        <taxon>Tylenchina</taxon>
        <taxon>Cephalobomorpha</taxon>
        <taxon>Cephaloboidea</taxon>
        <taxon>Cephalobidae</taxon>
        <taxon>Acrobeloides</taxon>
    </lineage>
</organism>
<dbReference type="GO" id="GO:0006412">
    <property type="term" value="P:translation"/>
    <property type="evidence" value="ECO:0007669"/>
    <property type="project" value="InterPro"/>
</dbReference>
<dbReference type="GO" id="GO:1990904">
    <property type="term" value="C:ribonucleoprotein complex"/>
    <property type="evidence" value="ECO:0007669"/>
    <property type="project" value="UniProtKB-KW"/>
</dbReference>
<keyword evidence="4 5" id="KW-0687">Ribonucleoprotein</keyword>
<evidence type="ECO:0000256" key="5">
    <source>
        <dbReference type="RuleBase" id="RU000665"/>
    </source>
</evidence>
<evidence type="ECO:0000256" key="4">
    <source>
        <dbReference type="ARBA" id="ARBA00023274"/>
    </source>
</evidence>
<comment type="similarity">
    <text evidence="1 5">Belongs to the eukaryotic ribosomal protein eL36 family.</text>
</comment>
<evidence type="ECO:0000313" key="7">
    <source>
        <dbReference type="Proteomes" id="UP000887540"/>
    </source>
</evidence>
<evidence type="ECO:0000256" key="6">
    <source>
        <dbReference type="SAM" id="MobiDB-lite"/>
    </source>
</evidence>
<dbReference type="Proteomes" id="UP000887540">
    <property type="component" value="Unplaced"/>
</dbReference>
<evidence type="ECO:0000313" key="8">
    <source>
        <dbReference type="WBParaSite" id="ACRNAN_scaffold8384.g26094.t1"/>
    </source>
</evidence>
<dbReference type="PROSITE" id="PS01190">
    <property type="entry name" value="RIBOSOMAL_L36E"/>
    <property type="match status" value="1"/>
</dbReference>
<dbReference type="GO" id="GO:0005840">
    <property type="term" value="C:ribosome"/>
    <property type="evidence" value="ECO:0007669"/>
    <property type="project" value="UniProtKB-KW"/>
</dbReference>
<dbReference type="FunFam" id="1.10.10.1760:FF:000001">
    <property type="entry name" value="60S ribosomal protein L36"/>
    <property type="match status" value="1"/>
</dbReference>
<dbReference type="Pfam" id="PF01158">
    <property type="entry name" value="Ribosomal_L36e"/>
    <property type="match status" value="1"/>
</dbReference>
<accession>A0A914EHF9</accession>
<dbReference type="AlphaFoldDB" id="A0A914EHF9"/>
<comment type="subunit">
    <text evidence="2">Component of the large ribosomal subunit.</text>
</comment>
<evidence type="ECO:0000256" key="1">
    <source>
        <dbReference type="ARBA" id="ARBA00006509"/>
    </source>
</evidence>
<name>A0A914EHF9_9BILA</name>
<dbReference type="Gene3D" id="1.10.10.1760">
    <property type="entry name" value="60S ribosomal protein L36"/>
    <property type="match status" value="1"/>
</dbReference>
<evidence type="ECO:0000256" key="2">
    <source>
        <dbReference type="ARBA" id="ARBA00011133"/>
    </source>
</evidence>
<evidence type="ECO:0000256" key="3">
    <source>
        <dbReference type="ARBA" id="ARBA00022980"/>
    </source>
</evidence>
<dbReference type="InterPro" id="IPR038097">
    <property type="entry name" value="Ribosomal_eL36_sf"/>
</dbReference>
<proteinExistence type="inferred from homology"/>
<keyword evidence="7" id="KW-1185">Reference proteome</keyword>
<reference evidence="8" key="1">
    <citation type="submission" date="2022-11" db="UniProtKB">
        <authorList>
            <consortium name="WormBaseParasite"/>
        </authorList>
    </citation>
    <scope>IDENTIFICATION</scope>
</reference>
<sequence length="115" mass="13490">MPLFAKMSASKVQTAAIEGLSVGLDKGYRVTKHARKQRQSRKIGKQSKKTRVVRELVREIVGFAPYERRTMELLRIGRDKKALKFLKKRIGQHTRAKRKRDEIQGILRDMRKHHK</sequence>
<dbReference type="GO" id="GO:0003735">
    <property type="term" value="F:structural constituent of ribosome"/>
    <property type="evidence" value="ECO:0007669"/>
    <property type="project" value="InterPro"/>
</dbReference>
<dbReference type="PANTHER" id="PTHR10114">
    <property type="entry name" value="60S RIBOSOMAL PROTEIN L36"/>
    <property type="match status" value="1"/>
</dbReference>
<feature type="region of interest" description="Disordered" evidence="6">
    <location>
        <begin position="90"/>
        <end position="115"/>
    </location>
</feature>
<dbReference type="WBParaSite" id="ACRNAN_scaffold8384.g26094.t1">
    <property type="protein sequence ID" value="ACRNAN_scaffold8384.g26094.t1"/>
    <property type="gene ID" value="ACRNAN_scaffold8384.g26094"/>
</dbReference>